<dbReference type="AlphaFoldDB" id="A0A9D1I9L4"/>
<dbReference type="CDD" id="cd00761">
    <property type="entry name" value="Glyco_tranf_GTA_type"/>
    <property type="match status" value="1"/>
</dbReference>
<evidence type="ECO:0000313" key="3">
    <source>
        <dbReference type="Proteomes" id="UP000824089"/>
    </source>
</evidence>
<gene>
    <name evidence="2" type="ORF">IAD50_04235</name>
</gene>
<organism evidence="2 3">
    <name type="scientific">Candidatus Egerieisoma faecipullorum</name>
    <dbReference type="NCBI Taxonomy" id="2840963"/>
    <lineage>
        <taxon>Bacteria</taxon>
        <taxon>Bacillati</taxon>
        <taxon>Bacillota</taxon>
        <taxon>Clostridia</taxon>
        <taxon>Eubacteriales</taxon>
        <taxon>Clostridiaceae</taxon>
        <taxon>Clostridiaceae incertae sedis</taxon>
        <taxon>Candidatus Egerieisoma</taxon>
    </lineage>
</organism>
<dbReference type="SUPFAM" id="SSF53448">
    <property type="entry name" value="Nucleotide-diphospho-sugar transferases"/>
    <property type="match status" value="1"/>
</dbReference>
<evidence type="ECO:0000259" key="1">
    <source>
        <dbReference type="Pfam" id="PF00535"/>
    </source>
</evidence>
<dbReference type="Proteomes" id="UP000824089">
    <property type="component" value="Unassembled WGS sequence"/>
</dbReference>
<dbReference type="InterPro" id="IPR029044">
    <property type="entry name" value="Nucleotide-diphossugar_trans"/>
</dbReference>
<feature type="domain" description="Glycosyltransferase 2-like" evidence="1">
    <location>
        <begin position="4"/>
        <end position="147"/>
    </location>
</feature>
<protein>
    <submittedName>
        <fullName evidence="2">Glycosyltransferase family 2 protein</fullName>
    </submittedName>
</protein>
<name>A0A9D1I9L4_9CLOT</name>
<dbReference type="Pfam" id="PF00535">
    <property type="entry name" value="Glycos_transf_2"/>
    <property type="match status" value="1"/>
</dbReference>
<dbReference type="GO" id="GO:0016758">
    <property type="term" value="F:hexosyltransferase activity"/>
    <property type="evidence" value="ECO:0007669"/>
    <property type="project" value="UniProtKB-ARBA"/>
</dbReference>
<dbReference type="EMBL" id="DVMM01000085">
    <property type="protein sequence ID" value="HIU29490.1"/>
    <property type="molecule type" value="Genomic_DNA"/>
</dbReference>
<dbReference type="Gene3D" id="3.90.550.10">
    <property type="entry name" value="Spore Coat Polysaccharide Biosynthesis Protein SpsA, Chain A"/>
    <property type="match status" value="1"/>
</dbReference>
<reference evidence="2" key="2">
    <citation type="journal article" date="2021" name="PeerJ">
        <title>Extensive microbial diversity within the chicken gut microbiome revealed by metagenomics and culture.</title>
        <authorList>
            <person name="Gilroy R."/>
            <person name="Ravi A."/>
            <person name="Getino M."/>
            <person name="Pursley I."/>
            <person name="Horton D.L."/>
            <person name="Alikhan N.F."/>
            <person name="Baker D."/>
            <person name="Gharbi K."/>
            <person name="Hall N."/>
            <person name="Watson M."/>
            <person name="Adriaenssens E.M."/>
            <person name="Foster-Nyarko E."/>
            <person name="Jarju S."/>
            <person name="Secka A."/>
            <person name="Antonio M."/>
            <person name="Oren A."/>
            <person name="Chaudhuri R.R."/>
            <person name="La Ragione R."/>
            <person name="Hildebrand F."/>
            <person name="Pallen M.J."/>
        </authorList>
    </citation>
    <scope>NUCLEOTIDE SEQUENCE</scope>
    <source>
        <strain evidence="2">CHK195-4489</strain>
    </source>
</reference>
<reference evidence="2" key="1">
    <citation type="submission" date="2020-10" db="EMBL/GenBank/DDBJ databases">
        <authorList>
            <person name="Gilroy R."/>
        </authorList>
    </citation>
    <scope>NUCLEOTIDE SEQUENCE</scope>
    <source>
        <strain evidence="2">CHK195-4489</strain>
    </source>
</reference>
<sequence length="334" mass="38529">MILTVVVPAYNVERFLEKTLSSFVFDKISGRVEIITVDDGSSDRTAEIARSYEEKYPGVFRTISKENGGHGSTINRGAEAARGKYFKVVDGDDWVDSEAFEKLTDFLEASDADCVVSNYCEVNDATGEMTPVEYNRFFPERRDMQFSELAGSVSLALHSMTLRTEILKNNPRRLDEHCFYVDVEYILFQVPYLRSVAFCDANVYRYRIAQQAQSVSLQGFRKHADEHAFVSLRLAEFAREYECSEEAERVKSAYITERTAQMAVSQAMIFQSFPHGDRKVLEKFKKYDSDLKRTNEAVYLRSSALSPTLRLLRKFHFRFYRPILWARGKVLRKS</sequence>
<evidence type="ECO:0000313" key="2">
    <source>
        <dbReference type="EMBL" id="HIU29490.1"/>
    </source>
</evidence>
<comment type="caution">
    <text evidence="2">The sequence shown here is derived from an EMBL/GenBank/DDBJ whole genome shotgun (WGS) entry which is preliminary data.</text>
</comment>
<dbReference type="InterPro" id="IPR001173">
    <property type="entry name" value="Glyco_trans_2-like"/>
</dbReference>
<dbReference type="PANTHER" id="PTHR22916:SF3">
    <property type="entry name" value="UDP-GLCNAC:BETAGAL BETA-1,3-N-ACETYLGLUCOSAMINYLTRANSFERASE-LIKE PROTEIN 1"/>
    <property type="match status" value="1"/>
</dbReference>
<accession>A0A9D1I9L4</accession>
<dbReference type="PANTHER" id="PTHR22916">
    <property type="entry name" value="GLYCOSYLTRANSFERASE"/>
    <property type="match status" value="1"/>
</dbReference>
<proteinExistence type="predicted"/>